<keyword evidence="2" id="KW-0805">Transcription regulation</keyword>
<evidence type="ECO:0000256" key="3">
    <source>
        <dbReference type="ARBA" id="ARBA00023125"/>
    </source>
</evidence>
<dbReference type="Pfam" id="PF03965">
    <property type="entry name" value="Penicillinase_R"/>
    <property type="match status" value="1"/>
</dbReference>
<evidence type="ECO:0000256" key="1">
    <source>
        <dbReference type="ARBA" id="ARBA00011046"/>
    </source>
</evidence>
<dbReference type="Proteomes" id="UP001172702">
    <property type="component" value="Unassembled WGS sequence"/>
</dbReference>
<evidence type="ECO:0000313" key="8">
    <source>
        <dbReference type="Proteomes" id="UP001172702"/>
    </source>
</evidence>
<keyword evidence="4" id="KW-0804">Transcription</keyword>
<proteinExistence type="inferred from homology"/>
<dbReference type="InterPro" id="IPR036388">
    <property type="entry name" value="WH-like_DNA-bd_sf"/>
</dbReference>
<dbReference type="InterPro" id="IPR036390">
    <property type="entry name" value="WH_DNA-bd_sf"/>
</dbReference>
<dbReference type="AlphaFoldDB" id="A0A365PAZ8"/>
<keyword evidence="3" id="KW-0238">DNA-binding</keyword>
<accession>A0A365PAZ8</accession>
<dbReference type="SUPFAM" id="SSF46785">
    <property type="entry name" value="Winged helix' DNA-binding domain"/>
    <property type="match status" value="1"/>
</dbReference>
<dbReference type="InterPro" id="IPR005650">
    <property type="entry name" value="BlaI_family"/>
</dbReference>
<comment type="caution">
    <text evidence="6">The sequence shown here is derived from an EMBL/GenBank/DDBJ whole genome shotgun (WGS) entry which is preliminary data.</text>
</comment>
<gene>
    <name evidence="6" type="ORF">DQ226_07000</name>
    <name evidence="5" type="ORF">QYF62_16430</name>
</gene>
<evidence type="ECO:0000313" key="7">
    <source>
        <dbReference type="Proteomes" id="UP000252187"/>
    </source>
</evidence>
<evidence type="ECO:0000256" key="2">
    <source>
        <dbReference type="ARBA" id="ARBA00023015"/>
    </source>
</evidence>
<evidence type="ECO:0000256" key="4">
    <source>
        <dbReference type="ARBA" id="ARBA00023163"/>
    </source>
</evidence>
<name>A0A365PAZ8_9ACTN</name>
<reference evidence="5 8" key="2">
    <citation type="submission" date="2023-07" db="EMBL/GenBank/DDBJ databases">
        <title>Strategy for survival of the halotoleranting strain Dietzia MX2 from the Yakshinskoe mineral salts deposit.</title>
        <authorList>
            <person name="Kharitonova M.A."/>
            <person name="Kupriyanova-Ashina F.G."/>
            <person name="Shakirov T.R."/>
            <person name="Vafina M.S."/>
            <person name="Ilinskaya O.N."/>
        </authorList>
    </citation>
    <scope>NUCLEOTIDE SEQUENCE [LARGE SCALE GENOMIC DNA]</scope>
    <source>
        <strain evidence="5 8">MX2</strain>
    </source>
</reference>
<keyword evidence="8" id="KW-1185">Reference proteome</keyword>
<reference evidence="6 7" key="1">
    <citation type="submission" date="2018-06" db="EMBL/GenBank/DDBJ databases">
        <title>Whole genome sequencing of four bacterial strains from South Shetland trench revealing bio-synthetic gene clusters.</title>
        <authorList>
            <person name="Abdel-Mageed W.M."/>
            <person name="Lehri B."/>
            <person name="Jarmusch S.A."/>
            <person name="Miranda K."/>
            <person name="Goodfellow M."/>
            <person name="Jaspars M."/>
            <person name="Karlyshev A.V."/>
        </authorList>
    </citation>
    <scope>NUCLEOTIDE SEQUENCE [LARGE SCALE GENOMIC DNA]</scope>
    <source>
        <strain evidence="6 7">SST1</strain>
    </source>
</reference>
<dbReference type="Proteomes" id="UP000252187">
    <property type="component" value="Unassembled WGS sequence"/>
</dbReference>
<organism evidence="6 7">
    <name type="scientific">Dietzia maris</name>
    <dbReference type="NCBI Taxonomy" id="37915"/>
    <lineage>
        <taxon>Bacteria</taxon>
        <taxon>Bacillati</taxon>
        <taxon>Actinomycetota</taxon>
        <taxon>Actinomycetes</taxon>
        <taxon>Mycobacteriales</taxon>
        <taxon>Dietziaceae</taxon>
        <taxon>Dietzia</taxon>
    </lineage>
</organism>
<dbReference type="RefSeq" id="WP_070719688.1">
    <property type="nucleotide sequence ID" value="NZ_CANNAK010000007.1"/>
</dbReference>
<sequence>MATLGELERAVMDVIWDHSGPVTAYDVKGVLDSSRERPPAVTTLLTVLSRLARKGLVVSDRTARPHRYRAVASREEYTAELMHEVLGDSRDRHAVLARFVGGVSNDEAAALRTLLKGNG</sequence>
<dbReference type="Gene3D" id="6.10.140.850">
    <property type="match status" value="1"/>
</dbReference>
<evidence type="ECO:0000313" key="6">
    <source>
        <dbReference type="EMBL" id="RBA37305.1"/>
    </source>
</evidence>
<dbReference type="GO" id="GO:0045892">
    <property type="term" value="P:negative regulation of DNA-templated transcription"/>
    <property type="evidence" value="ECO:0007669"/>
    <property type="project" value="InterPro"/>
</dbReference>
<evidence type="ECO:0000313" key="5">
    <source>
        <dbReference type="EMBL" id="MDN4507628.1"/>
    </source>
</evidence>
<dbReference type="EMBL" id="QNTT01000014">
    <property type="protein sequence ID" value="RBA37305.1"/>
    <property type="molecule type" value="Genomic_DNA"/>
</dbReference>
<dbReference type="GeneID" id="89529046"/>
<comment type="similarity">
    <text evidence="1">Belongs to the BlaI transcriptional regulatory family.</text>
</comment>
<dbReference type="GO" id="GO:0003677">
    <property type="term" value="F:DNA binding"/>
    <property type="evidence" value="ECO:0007669"/>
    <property type="project" value="UniProtKB-KW"/>
</dbReference>
<protein>
    <submittedName>
        <fullName evidence="6">BlaI/MecI/CopY family transcriptional regulator</fullName>
    </submittedName>
</protein>
<dbReference type="Gene3D" id="1.10.10.10">
    <property type="entry name" value="Winged helix-like DNA-binding domain superfamily/Winged helix DNA-binding domain"/>
    <property type="match status" value="1"/>
</dbReference>
<dbReference type="EMBL" id="JAUHTB010000030">
    <property type="protein sequence ID" value="MDN4507628.1"/>
    <property type="molecule type" value="Genomic_DNA"/>
</dbReference>